<evidence type="ECO:0000256" key="3">
    <source>
        <dbReference type="ARBA" id="ARBA00022692"/>
    </source>
</evidence>
<accession>A0ABW1TZR6</accession>
<dbReference type="InterPro" id="IPR005598">
    <property type="entry name" value="ATP_synth_I"/>
</dbReference>
<keyword evidence="5 7" id="KW-0472">Membrane</keyword>
<keyword evidence="3 7" id="KW-0812">Transmembrane</keyword>
<name>A0ABW1TZR6_9BURK</name>
<keyword evidence="4 7" id="KW-1133">Transmembrane helix</keyword>
<evidence type="ECO:0000313" key="9">
    <source>
        <dbReference type="Proteomes" id="UP001596270"/>
    </source>
</evidence>
<evidence type="ECO:0000256" key="5">
    <source>
        <dbReference type="ARBA" id="ARBA00023136"/>
    </source>
</evidence>
<evidence type="ECO:0000256" key="7">
    <source>
        <dbReference type="SAM" id="Phobius"/>
    </source>
</evidence>
<sequence>MHKIEDSAANPAGVAKAPRQNHPAEDVGAGEEVFKPLSREEAQKLREAKPSISPWVVLLGQLVVGVLVACAAWGLTGQQSKGWSALYGALAVVIPGALFARGLMSKVSSMNPGAAVAGFFMWEMVKIGLAVAMLFAAPRIVSDLSWPAMLVGLVVTMKVVWLVLLLQPKLKKLSVI</sequence>
<feature type="transmembrane region" description="Helical" evidence="7">
    <location>
        <begin position="144"/>
        <end position="166"/>
    </location>
</feature>
<feature type="transmembrane region" description="Helical" evidence="7">
    <location>
        <begin position="82"/>
        <end position="103"/>
    </location>
</feature>
<dbReference type="Pfam" id="PF03899">
    <property type="entry name" value="ATP-synt_I"/>
    <property type="match status" value="1"/>
</dbReference>
<evidence type="ECO:0000256" key="2">
    <source>
        <dbReference type="ARBA" id="ARBA00022475"/>
    </source>
</evidence>
<dbReference type="RefSeq" id="WP_371439271.1">
    <property type="nucleotide sequence ID" value="NZ_JBHSRS010000080.1"/>
</dbReference>
<feature type="transmembrane region" description="Helical" evidence="7">
    <location>
        <begin position="115"/>
        <end position="138"/>
    </location>
</feature>
<comment type="subcellular location">
    <subcellularLocation>
        <location evidence="1">Cell membrane</location>
        <topology evidence="1">Multi-pass membrane protein</topology>
    </subcellularLocation>
</comment>
<reference evidence="9" key="1">
    <citation type="journal article" date="2019" name="Int. J. Syst. Evol. Microbiol.">
        <title>The Global Catalogue of Microorganisms (GCM) 10K type strain sequencing project: providing services to taxonomists for standard genome sequencing and annotation.</title>
        <authorList>
            <consortium name="The Broad Institute Genomics Platform"/>
            <consortium name="The Broad Institute Genome Sequencing Center for Infectious Disease"/>
            <person name="Wu L."/>
            <person name="Ma J."/>
        </authorList>
    </citation>
    <scope>NUCLEOTIDE SEQUENCE [LARGE SCALE GENOMIC DNA]</scope>
    <source>
        <strain evidence="9">CCUG 39402</strain>
    </source>
</reference>
<dbReference type="Proteomes" id="UP001596270">
    <property type="component" value="Unassembled WGS sequence"/>
</dbReference>
<keyword evidence="2" id="KW-1003">Cell membrane</keyword>
<evidence type="ECO:0000256" key="6">
    <source>
        <dbReference type="SAM" id="MobiDB-lite"/>
    </source>
</evidence>
<evidence type="ECO:0000313" key="8">
    <source>
        <dbReference type="EMBL" id="MFC6282768.1"/>
    </source>
</evidence>
<evidence type="ECO:0000256" key="4">
    <source>
        <dbReference type="ARBA" id="ARBA00022989"/>
    </source>
</evidence>
<comment type="caution">
    <text evidence="8">The sequence shown here is derived from an EMBL/GenBank/DDBJ whole genome shotgun (WGS) entry which is preliminary data.</text>
</comment>
<protein>
    <submittedName>
        <fullName evidence="8">ATP synthase subunit I</fullName>
    </submittedName>
</protein>
<proteinExistence type="predicted"/>
<feature type="region of interest" description="Disordered" evidence="6">
    <location>
        <begin position="1"/>
        <end position="31"/>
    </location>
</feature>
<evidence type="ECO:0000256" key="1">
    <source>
        <dbReference type="ARBA" id="ARBA00004651"/>
    </source>
</evidence>
<dbReference type="EMBL" id="JBHSRS010000080">
    <property type="protein sequence ID" value="MFC6282768.1"/>
    <property type="molecule type" value="Genomic_DNA"/>
</dbReference>
<gene>
    <name evidence="8" type="ORF">ACFQND_16195</name>
</gene>
<feature type="transmembrane region" description="Helical" evidence="7">
    <location>
        <begin position="55"/>
        <end position="76"/>
    </location>
</feature>
<organism evidence="8 9">
    <name type="scientific">Polaromonas aquatica</name>
    <dbReference type="NCBI Taxonomy" id="332657"/>
    <lineage>
        <taxon>Bacteria</taxon>
        <taxon>Pseudomonadati</taxon>
        <taxon>Pseudomonadota</taxon>
        <taxon>Betaproteobacteria</taxon>
        <taxon>Burkholderiales</taxon>
        <taxon>Comamonadaceae</taxon>
        <taxon>Polaromonas</taxon>
    </lineage>
</organism>
<keyword evidence="9" id="KW-1185">Reference proteome</keyword>